<feature type="region of interest" description="Disordered" evidence="1">
    <location>
        <begin position="59"/>
        <end position="174"/>
    </location>
</feature>
<dbReference type="Proteomes" id="UP000250140">
    <property type="component" value="Unassembled WGS sequence"/>
</dbReference>
<reference evidence="2 3" key="1">
    <citation type="journal article" date="2016" name="Nat. Commun.">
        <title>Ectomycorrhizal ecology is imprinted in the genome of the dominant symbiotic fungus Cenococcum geophilum.</title>
        <authorList>
            <consortium name="DOE Joint Genome Institute"/>
            <person name="Peter M."/>
            <person name="Kohler A."/>
            <person name="Ohm R.A."/>
            <person name="Kuo A."/>
            <person name="Krutzmann J."/>
            <person name="Morin E."/>
            <person name="Arend M."/>
            <person name="Barry K.W."/>
            <person name="Binder M."/>
            <person name="Choi C."/>
            <person name="Clum A."/>
            <person name="Copeland A."/>
            <person name="Grisel N."/>
            <person name="Haridas S."/>
            <person name="Kipfer T."/>
            <person name="LaButti K."/>
            <person name="Lindquist E."/>
            <person name="Lipzen A."/>
            <person name="Maire R."/>
            <person name="Meier B."/>
            <person name="Mihaltcheva S."/>
            <person name="Molinier V."/>
            <person name="Murat C."/>
            <person name="Poggeler S."/>
            <person name="Quandt C.A."/>
            <person name="Sperisen C."/>
            <person name="Tritt A."/>
            <person name="Tisserant E."/>
            <person name="Crous P.W."/>
            <person name="Henrissat B."/>
            <person name="Nehls U."/>
            <person name="Egli S."/>
            <person name="Spatafora J.W."/>
            <person name="Grigoriev I.V."/>
            <person name="Martin F.M."/>
        </authorList>
    </citation>
    <scope>NUCLEOTIDE SEQUENCE [LARGE SCALE GENOMIC DNA]</scope>
    <source>
        <strain evidence="2 3">CBS 207.34</strain>
    </source>
</reference>
<evidence type="ECO:0000313" key="2">
    <source>
        <dbReference type="EMBL" id="OCL11528.1"/>
    </source>
</evidence>
<keyword evidence="3" id="KW-1185">Reference proteome</keyword>
<gene>
    <name evidence="2" type="ORF">AOQ84DRAFT_186290</name>
</gene>
<feature type="compositionally biased region" description="Basic and acidic residues" evidence="1">
    <location>
        <begin position="155"/>
        <end position="174"/>
    </location>
</feature>
<dbReference type="AlphaFoldDB" id="A0A8E2F747"/>
<dbReference type="EMBL" id="KV749029">
    <property type="protein sequence ID" value="OCL11528.1"/>
    <property type="molecule type" value="Genomic_DNA"/>
</dbReference>
<organism evidence="2 3">
    <name type="scientific">Glonium stellatum</name>
    <dbReference type="NCBI Taxonomy" id="574774"/>
    <lineage>
        <taxon>Eukaryota</taxon>
        <taxon>Fungi</taxon>
        <taxon>Dikarya</taxon>
        <taxon>Ascomycota</taxon>
        <taxon>Pezizomycotina</taxon>
        <taxon>Dothideomycetes</taxon>
        <taxon>Pleosporomycetidae</taxon>
        <taxon>Gloniales</taxon>
        <taxon>Gloniaceae</taxon>
        <taxon>Glonium</taxon>
    </lineage>
</organism>
<accession>A0A8E2F747</accession>
<feature type="compositionally biased region" description="Pro residues" evidence="1">
    <location>
        <begin position="1"/>
        <end position="11"/>
    </location>
</feature>
<feature type="region of interest" description="Disordered" evidence="1">
    <location>
        <begin position="1"/>
        <end position="47"/>
    </location>
</feature>
<dbReference type="OrthoDB" id="4186058at2759"/>
<feature type="compositionally biased region" description="Acidic residues" evidence="1">
    <location>
        <begin position="97"/>
        <end position="108"/>
    </location>
</feature>
<feature type="compositionally biased region" description="Acidic residues" evidence="1">
    <location>
        <begin position="137"/>
        <end position="154"/>
    </location>
</feature>
<name>A0A8E2F747_9PEZI</name>
<proteinExistence type="predicted"/>
<sequence length="322" mass="35662">METFNMPPPFTFPHGHPSSPPATPGSRSHTRFPSVASHTSPMYKRMGFPILTQSPRLEFIEPIGHGPQFHFTRPQSGDYSSHPSSNSGHACAASPQESDDDDDEEEDGSDSHSDSSSESEESHTTEDRPAARRVEEAAFELEEVDTDPDLDSDTEVVRPDQFEDASSEKATEERLEADTGIISSFSNLRCETELNAEEEQRLNYRKKKKRWSAGIFKRSHSQSVGSDTDIEDSEALDAHDVGSSARRLRRRVRGPGDRSSMIFDEMPNTNIVEVEEPDDAGSGKGPPSIPSDEGFTLDALPFWVLDDPMDMDWDSSRPSSAT</sequence>
<protein>
    <submittedName>
        <fullName evidence="2">Uncharacterized protein</fullName>
    </submittedName>
</protein>
<evidence type="ECO:0000313" key="3">
    <source>
        <dbReference type="Proteomes" id="UP000250140"/>
    </source>
</evidence>
<feature type="region of interest" description="Disordered" evidence="1">
    <location>
        <begin position="218"/>
        <end position="295"/>
    </location>
</feature>
<evidence type="ECO:0000256" key="1">
    <source>
        <dbReference type="SAM" id="MobiDB-lite"/>
    </source>
</evidence>
<feature type="compositionally biased region" description="Basic and acidic residues" evidence="1">
    <location>
        <begin position="109"/>
        <end position="136"/>
    </location>
</feature>
<feature type="compositionally biased region" description="Polar residues" evidence="1">
    <location>
        <begin position="73"/>
        <end position="88"/>
    </location>
</feature>